<dbReference type="PROSITE" id="PS51201">
    <property type="entry name" value="RCK_N"/>
    <property type="match status" value="1"/>
</dbReference>
<dbReference type="AlphaFoldDB" id="A0A7C9RK89"/>
<dbReference type="PANTHER" id="PTHR42751">
    <property type="entry name" value="SODIUM/HYDROGEN EXCHANGER FAMILY/TRKA DOMAIN PROTEIN"/>
    <property type="match status" value="1"/>
</dbReference>
<organism evidence="4 5">
    <name type="scientific">Candidatus Afipia apatlaquensis</name>
    <dbReference type="NCBI Taxonomy" id="2712852"/>
    <lineage>
        <taxon>Bacteria</taxon>
        <taxon>Pseudomonadati</taxon>
        <taxon>Pseudomonadota</taxon>
        <taxon>Alphaproteobacteria</taxon>
        <taxon>Hyphomicrobiales</taxon>
        <taxon>Nitrobacteraceae</taxon>
        <taxon>Afipia</taxon>
    </lineage>
</organism>
<dbReference type="Gene3D" id="3.40.50.720">
    <property type="entry name" value="NAD(P)-binding Rossmann-like Domain"/>
    <property type="match status" value="1"/>
</dbReference>
<dbReference type="EMBL" id="JAAMRR010000847">
    <property type="protein sequence ID" value="NGX96776.1"/>
    <property type="molecule type" value="Genomic_DNA"/>
</dbReference>
<dbReference type="Pfam" id="PF02254">
    <property type="entry name" value="TrkA_N"/>
    <property type="match status" value="1"/>
</dbReference>
<sequence>ISIMLNPLFFALLDRYEAKKQAAEEAAAAALSAEDSAAEAVAEAARKKPARVELPVTALTNHVVLVGYGRVGSVVGKSLQRGGVPFLVIEDDPGCLERLAEAGIEKITGNAAAPGMLVAANLEAARGLIVAIPNAFEGGQIVAKARAISTTLPIIARAHSEEEIAHLKHHGANTVIMGEQEIAKAMIAQISVKAS</sequence>
<keyword evidence="5" id="KW-1185">Reference proteome</keyword>
<gene>
    <name evidence="4" type="ORF">G4V63_16645</name>
</gene>
<evidence type="ECO:0000313" key="5">
    <source>
        <dbReference type="Proteomes" id="UP000480266"/>
    </source>
</evidence>
<dbReference type="SUPFAM" id="SSF51735">
    <property type="entry name" value="NAD(P)-binding Rossmann-fold domains"/>
    <property type="match status" value="1"/>
</dbReference>
<dbReference type="PANTHER" id="PTHR42751:SF1">
    <property type="entry name" value="CATION_PROTON ANTIPORTER YBAL-RELATED"/>
    <property type="match status" value="1"/>
</dbReference>
<dbReference type="InterPro" id="IPR003148">
    <property type="entry name" value="RCK_N"/>
</dbReference>
<keyword evidence="2" id="KW-0813">Transport</keyword>
<feature type="domain" description="RCK N-terminal" evidence="3">
    <location>
        <begin position="60"/>
        <end position="177"/>
    </location>
</feature>
<proteinExistence type="inferred from homology"/>
<dbReference type="Proteomes" id="UP000480266">
    <property type="component" value="Unassembled WGS sequence"/>
</dbReference>
<evidence type="ECO:0000313" key="4">
    <source>
        <dbReference type="EMBL" id="NGX96776.1"/>
    </source>
</evidence>
<comment type="caution">
    <text evidence="4">The sequence shown here is derived from an EMBL/GenBank/DDBJ whole genome shotgun (WGS) entry which is preliminary data.</text>
</comment>
<dbReference type="GO" id="GO:0006813">
    <property type="term" value="P:potassium ion transport"/>
    <property type="evidence" value="ECO:0007669"/>
    <property type="project" value="InterPro"/>
</dbReference>
<evidence type="ECO:0000256" key="1">
    <source>
        <dbReference type="ARBA" id="ARBA00005551"/>
    </source>
</evidence>
<accession>A0A7C9RK89</accession>
<name>A0A7C9RK89_9BRAD</name>
<reference evidence="4" key="1">
    <citation type="submission" date="2020-02" db="EMBL/GenBank/DDBJ databases">
        <title>Draft genome sequence of Candidatus Afipia apatlaquensis IBT-C3, a potential strain for decolorization of textile dyes.</title>
        <authorList>
            <person name="Sanchez-Reyes A."/>
            <person name="Breton-Deval L."/>
            <person name="Mangelson H."/>
            <person name="Sanchez-Flores A."/>
        </authorList>
    </citation>
    <scope>NUCLEOTIDE SEQUENCE [LARGE SCALE GENOMIC DNA]</scope>
    <source>
        <strain evidence="4">IBT-C3</strain>
    </source>
</reference>
<protein>
    <submittedName>
        <fullName evidence="4">Sodium:proton antiporter</fullName>
    </submittedName>
</protein>
<evidence type="ECO:0000256" key="2">
    <source>
        <dbReference type="ARBA" id="ARBA00022448"/>
    </source>
</evidence>
<dbReference type="InterPro" id="IPR036291">
    <property type="entry name" value="NAD(P)-bd_dom_sf"/>
</dbReference>
<evidence type="ECO:0000259" key="3">
    <source>
        <dbReference type="PROSITE" id="PS51201"/>
    </source>
</evidence>
<feature type="non-terminal residue" evidence="4">
    <location>
        <position position="1"/>
    </location>
</feature>
<comment type="similarity">
    <text evidence="1">Belongs to the monovalent cation:proton antiporter 2 (CPA2) transporter (TC 2.A.37) family.</text>
</comment>